<dbReference type="Proteomes" id="UP000095751">
    <property type="component" value="Unassembled WGS sequence"/>
</dbReference>
<proteinExistence type="predicted"/>
<dbReference type="EMBL" id="KV784403">
    <property type="protein sequence ID" value="OEU06697.1"/>
    <property type="molecule type" value="Genomic_DNA"/>
</dbReference>
<dbReference type="OrthoDB" id="10641468at2759"/>
<dbReference type="InParanoid" id="A0A1E7ELF3"/>
<dbReference type="AlphaFoldDB" id="A0A1E7ELF3"/>
<keyword evidence="3" id="KW-1185">Reference proteome</keyword>
<accession>A0A1E7ELF3</accession>
<organism evidence="2 3">
    <name type="scientific">Fragilariopsis cylindrus CCMP1102</name>
    <dbReference type="NCBI Taxonomy" id="635003"/>
    <lineage>
        <taxon>Eukaryota</taxon>
        <taxon>Sar</taxon>
        <taxon>Stramenopiles</taxon>
        <taxon>Ochrophyta</taxon>
        <taxon>Bacillariophyta</taxon>
        <taxon>Bacillariophyceae</taxon>
        <taxon>Bacillariophycidae</taxon>
        <taxon>Bacillariales</taxon>
        <taxon>Bacillariaceae</taxon>
        <taxon>Fragilariopsis</taxon>
    </lineage>
</organism>
<evidence type="ECO:0000313" key="3">
    <source>
        <dbReference type="Proteomes" id="UP000095751"/>
    </source>
</evidence>
<gene>
    <name evidence="2" type="ORF">FRACYDRAFT_253920</name>
</gene>
<name>A0A1E7ELF3_9STRA</name>
<evidence type="ECO:0000313" key="2">
    <source>
        <dbReference type="EMBL" id="OEU06697.1"/>
    </source>
</evidence>
<sequence length="327" mass="37389">MSLSLLYQCSGEPYEQFADILHSFAYNRSITSSSSYEKKKKKKGHDEDGNYKYNNSSSAYSKNTVYCKRTEEGDQCSALVVPSYNNNNNSNMLWGKREFPLDDNMTILAIGNSHLRQISKTIACQYAHQLKSIHYLPSIRDNNTANTTEDDGDNNNNNIESFFLEFSNNARWISVTNQVVLYSKEWMELLEEFYLNSLYPSSSSSSSSTTSQRSTGRGTGLLLKDIDAIIFGKFTTYKQAKGTNFERTMNDEEQAYNDFRKRHDTTQQQQQEESNYSKRILLRKKRGNKGTRILNSNNNASTTTTKTLKLRIPVTRQTTALTSTPNH</sequence>
<protein>
    <submittedName>
        <fullName evidence="2">Uncharacterized protein</fullName>
    </submittedName>
</protein>
<feature type="region of interest" description="Disordered" evidence="1">
    <location>
        <begin position="35"/>
        <end position="54"/>
    </location>
</feature>
<evidence type="ECO:0000256" key="1">
    <source>
        <dbReference type="SAM" id="MobiDB-lite"/>
    </source>
</evidence>
<reference evidence="2 3" key="1">
    <citation type="submission" date="2016-09" db="EMBL/GenBank/DDBJ databases">
        <title>Extensive genetic diversity and differential bi-allelic expression allows diatom success in the polar Southern Ocean.</title>
        <authorList>
            <consortium name="DOE Joint Genome Institute"/>
            <person name="Mock T."/>
            <person name="Otillar R.P."/>
            <person name="Strauss J."/>
            <person name="Dupont C."/>
            <person name="Frickenhaus S."/>
            <person name="Maumus F."/>
            <person name="Mcmullan M."/>
            <person name="Sanges R."/>
            <person name="Schmutz J."/>
            <person name="Toseland A."/>
            <person name="Valas R."/>
            <person name="Veluchamy A."/>
            <person name="Ward B.J."/>
            <person name="Allen A."/>
            <person name="Barry K."/>
            <person name="Falciatore A."/>
            <person name="Ferrante M."/>
            <person name="Fortunato A.E."/>
            <person name="Gloeckner G."/>
            <person name="Gruber A."/>
            <person name="Hipkin R."/>
            <person name="Janech M."/>
            <person name="Kroth P."/>
            <person name="Leese F."/>
            <person name="Lindquist E."/>
            <person name="Lyon B.R."/>
            <person name="Martin J."/>
            <person name="Mayer C."/>
            <person name="Parker M."/>
            <person name="Quesneville H."/>
            <person name="Raymond J."/>
            <person name="Uhlig C."/>
            <person name="Valentin K.U."/>
            <person name="Worden A.Z."/>
            <person name="Armbrust E.V."/>
            <person name="Bowler C."/>
            <person name="Green B."/>
            <person name="Moulton V."/>
            <person name="Van Oosterhout C."/>
            <person name="Grigoriev I."/>
        </authorList>
    </citation>
    <scope>NUCLEOTIDE SEQUENCE [LARGE SCALE GENOMIC DNA]</scope>
    <source>
        <strain evidence="2 3">CCMP1102</strain>
    </source>
</reference>
<dbReference type="KEGG" id="fcy:FRACYDRAFT_253920"/>